<dbReference type="Pfam" id="PF13469">
    <property type="entry name" value="Sulfotransfer_3"/>
    <property type="match status" value="1"/>
</dbReference>
<dbReference type="Pfam" id="PF14559">
    <property type="entry name" value="TPR_19"/>
    <property type="match status" value="2"/>
</dbReference>
<dbReference type="RefSeq" id="WP_282299607.1">
    <property type="nucleotide sequence ID" value="NZ_CP124616.1"/>
</dbReference>
<proteinExistence type="predicted"/>
<organism evidence="3 4">
    <name type="scientific">Tropicibacter oceani</name>
    <dbReference type="NCBI Taxonomy" id="3058420"/>
    <lineage>
        <taxon>Bacteria</taxon>
        <taxon>Pseudomonadati</taxon>
        <taxon>Pseudomonadota</taxon>
        <taxon>Alphaproteobacteria</taxon>
        <taxon>Rhodobacterales</taxon>
        <taxon>Roseobacteraceae</taxon>
        <taxon>Tropicibacter</taxon>
    </lineage>
</organism>
<keyword evidence="1" id="KW-0808">Transferase</keyword>
<dbReference type="SUPFAM" id="SSF48452">
    <property type="entry name" value="TPR-like"/>
    <property type="match status" value="2"/>
</dbReference>
<evidence type="ECO:0000256" key="1">
    <source>
        <dbReference type="ARBA" id="ARBA00022679"/>
    </source>
</evidence>
<dbReference type="InterPro" id="IPR019734">
    <property type="entry name" value="TPR_rpt"/>
</dbReference>
<accession>A0ABY8QEP3</accession>
<keyword evidence="4" id="KW-1185">Reference proteome</keyword>
<dbReference type="Pfam" id="PF13432">
    <property type="entry name" value="TPR_16"/>
    <property type="match status" value="1"/>
</dbReference>
<name>A0ABY8QEP3_9RHOB</name>
<keyword evidence="2" id="KW-0802">TPR repeat</keyword>
<feature type="repeat" description="TPR" evidence="2">
    <location>
        <begin position="151"/>
        <end position="184"/>
    </location>
</feature>
<dbReference type="Gene3D" id="1.25.40.10">
    <property type="entry name" value="Tetratricopeptide repeat domain"/>
    <property type="match status" value="2"/>
</dbReference>
<dbReference type="PANTHER" id="PTHR12788">
    <property type="entry name" value="PROTEIN-TYROSINE SULFOTRANSFERASE 2"/>
    <property type="match status" value="1"/>
</dbReference>
<feature type="repeat" description="TPR" evidence="2">
    <location>
        <begin position="117"/>
        <end position="150"/>
    </location>
</feature>
<feature type="repeat" description="TPR" evidence="2">
    <location>
        <begin position="185"/>
        <end position="218"/>
    </location>
</feature>
<dbReference type="Proteomes" id="UP001241605">
    <property type="component" value="Chromosome"/>
</dbReference>
<evidence type="ECO:0000313" key="3">
    <source>
        <dbReference type="EMBL" id="WGW02979.1"/>
    </source>
</evidence>
<dbReference type="PROSITE" id="PS50005">
    <property type="entry name" value="TPR"/>
    <property type="match status" value="4"/>
</dbReference>
<dbReference type="PANTHER" id="PTHR12788:SF10">
    <property type="entry name" value="PROTEIN-TYROSINE SULFOTRANSFERASE"/>
    <property type="match status" value="1"/>
</dbReference>
<dbReference type="Gene3D" id="3.40.50.300">
    <property type="entry name" value="P-loop containing nucleotide triphosphate hydrolases"/>
    <property type="match status" value="1"/>
</dbReference>
<dbReference type="EMBL" id="CP124616">
    <property type="protein sequence ID" value="WGW02979.1"/>
    <property type="molecule type" value="Genomic_DNA"/>
</dbReference>
<reference evidence="3 4" key="1">
    <citation type="submission" date="2023-05" db="EMBL/GenBank/DDBJ databases">
        <title>YMD87, complete Genome.</title>
        <authorList>
            <person name="Zhang J."/>
            <person name="Xu X."/>
        </authorList>
    </citation>
    <scope>NUCLEOTIDE SEQUENCE [LARGE SCALE GENOMIC DNA]</scope>
    <source>
        <strain evidence="3 4">YMD87</strain>
    </source>
</reference>
<gene>
    <name evidence="3" type="ORF">QF118_13690</name>
</gene>
<dbReference type="InterPro" id="IPR026634">
    <property type="entry name" value="TPST-like"/>
</dbReference>
<dbReference type="SMART" id="SM00028">
    <property type="entry name" value="TPR"/>
    <property type="match status" value="6"/>
</dbReference>
<evidence type="ECO:0000313" key="4">
    <source>
        <dbReference type="Proteomes" id="UP001241605"/>
    </source>
</evidence>
<evidence type="ECO:0000256" key="2">
    <source>
        <dbReference type="PROSITE-ProRule" id="PRU00339"/>
    </source>
</evidence>
<dbReference type="InterPro" id="IPR011990">
    <property type="entry name" value="TPR-like_helical_dom_sf"/>
</dbReference>
<dbReference type="InterPro" id="IPR027417">
    <property type="entry name" value="P-loop_NTPase"/>
</dbReference>
<feature type="repeat" description="TPR" evidence="2">
    <location>
        <begin position="83"/>
        <end position="116"/>
    </location>
</feature>
<sequence length="613" mass="66998">MTLSASEQQSADLDAVNADLQRIAQHQTAGRLAEAGAMLDNLLIRYPGHPRLLHLKGLNLAQTGKVADGLALLDAVIADSPDPVVLVDAGTLRAQSGDLPRALDSFQQAVEIAPNYALAHANLGAAQLLNQQFRAAIPHLQKALELDNRVLDVHLNLAQALIRVGNFDPAIDTLYKALAIDPKSAAAHSHLAAALFRRERHDSAEHHARRAIELAPDAAEPKLHLGNVLAAAGRMDEAVQLLLEIAGKPPTGATALSRLVHLRKTTEDSPELAILRQYQARLADLVPEYRSTLQFALGKAEDDLGNHAAAMEHYHKANAESRALHPYDIDAFRTRATRLEQLVTPDLITRCGGAGISDIAPIFIVGMPRSGTTLMDQMFSRHPDVQAGGELAASPRALRRNARIRAALEQEISPDDLTADDFARLGEDYIAGLHAEGLRAGYVSDKMPANYLYVGLLAMALPRARFLIMRRHPLDCLLSNYMQNFGQNQPFSTRFSDLAQVYRSFDRLARHWSALLPDRVREVPYEAVVAEPEARMREIIAFAGLDWSDAVLDHTRSSHQVNTASMAQVRQPIYGSAVARWRRYGPLLHDLAAELRDVLSDDELAACGVAPAA</sequence>
<dbReference type="SUPFAM" id="SSF52540">
    <property type="entry name" value="P-loop containing nucleoside triphosphate hydrolases"/>
    <property type="match status" value="1"/>
</dbReference>
<protein>
    <submittedName>
        <fullName evidence="3">Sulfotransferase</fullName>
    </submittedName>
</protein>